<evidence type="ECO:0000256" key="2">
    <source>
        <dbReference type="ARBA" id="ARBA00038825"/>
    </source>
</evidence>
<evidence type="ECO:0000259" key="4">
    <source>
        <dbReference type="Pfam" id="PF01593"/>
    </source>
</evidence>
<dbReference type="SUPFAM" id="SSF51905">
    <property type="entry name" value="FAD/NAD(P)-binding domain"/>
    <property type="match status" value="1"/>
</dbReference>
<dbReference type="EMBL" id="SRRU01000014">
    <property type="protein sequence ID" value="TGN75072.1"/>
    <property type="molecule type" value="Genomic_DNA"/>
</dbReference>
<gene>
    <name evidence="5" type="ORF">E5082_29515</name>
</gene>
<dbReference type="Gene3D" id="3.50.50.60">
    <property type="entry name" value="FAD/NAD(P)-binding domain"/>
    <property type="match status" value="2"/>
</dbReference>
<proteinExistence type="predicted"/>
<organism evidence="5 6">
    <name type="scientific">Streptomyces griseoluteus</name>
    <dbReference type="NCBI Taxonomy" id="29306"/>
    <lineage>
        <taxon>Bacteria</taxon>
        <taxon>Bacillati</taxon>
        <taxon>Actinomycetota</taxon>
        <taxon>Actinomycetes</taxon>
        <taxon>Kitasatosporales</taxon>
        <taxon>Streptomycetaceae</taxon>
        <taxon>Streptomyces</taxon>
    </lineage>
</organism>
<evidence type="ECO:0000256" key="3">
    <source>
        <dbReference type="ARBA" id="ARBA00040298"/>
    </source>
</evidence>
<protein>
    <recommendedName>
        <fullName evidence="3">Pyridine nucleotide-disulfide oxidoreductase domain-containing protein 2</fullName>
    </recommendedName>
</protein>
<dbReference type="AlphaFoldDB" id="A0A4Z1D0U7"/>
<dbReference type="InterPro" id="IPR002937">
    <property type="entry name" value="Amino_oxidase"/>
</dbReference>
<dbReference type="Proteomes" id="UP000298513">
    <property type="component" value="Unassembled WGS sequence"/>
</dbReference>
<sequence length="519" mass="55029">MPAHEGTRTYDAVIVGGGHNGLVAAAYLARAGRSVLLLERLGHTGGAAVSSRPFAGVDARLSRYSYLVSLLPDKIVRELGLDFQVRGRTISSYTPVERGGRATGLLVGGGEERTRRAFAELTGDEREFTAWQRFYGMTGEVAQRVFPTLTEPLPTRAALRARVGDEHAWRALFEEPVGVTVEEHFRDDLVRGVVLTDALIGTFADAHDPSLAQNRCFLYHVIGGGTGAWDVPVGGMGALTDALADAARAAGAEIVTGHEAVRIDTDGRTAEVTYRTGDGEGVVAARHVLVNASPRELAALTGDPAPEPAEGAQLKVNMLLKRLPRLKDSSVDPREAFAGTFHIAEGYQQLATAHAQAAAGELPAAPPSEIYCHSLTDPTILGPDLAERGYQTLTLFGLHTPARLFAHDNDAVREELLKSTLAQLDAHLAEPLADCLATDADGRPCIEAKTPLDLDRDLGLPGGNIFHRPLGWPYGEEDTGRWGVETRHANVLLCGAGAARGGGVSGVPGHNAAMAVLGE</sequence>
<comment type="function">
    <text evidence="1">Probable oxidoreductase that may play a role as regulator of mitochondrial function.</text>
</comment>
<evidence type="ECO:0000256" key="1">
    <source>
        <dbReference type="ARBA" id="ARBA00037217"/>
    </source>
</evidence>
<dbReference type="GO" id="GO:0016491">
    <property type="term" value="F:oxidoreductase activity"/>
    <property type="evidence" value="ECO:0007669"/>
    <property type="project" value="InterPro"/>
</dbReference>
<dbReference type="GeneID" id="91534586"/>
<reference evidence="5 6" key="1">
    <citation type="submission" date="2019-04" db="EMBL/GenBank/DDBJ databases">
        <title>Streptomyces sp. nov. Bv016 isolated from bark of Buahinia variegata.</title>
        <authorList>
            <person name="Kanchanasin P."/>
            <person name="Tanasupawat S."/>
            <person name="Yuki M."/>
            <person name="Kudo T."/>
        </authorList>
    </citation>
    <scope>NUCLEOTIDE SEQUENCE [LARGE SCALE GENOMIC DNA]</scope>
    <source>
        <strain evidence="5 6">JCM 4765</strain>
    </source>
</reference>
<dbReference type="Pfam" id="PF01593">
    <property type="entry name" value="Amino_oxidase"/>
    <property type="match status" value="1"/>
</dbReference>
<dbReference type="GO" id="GO:0005829">
    <property type="term" value="C:cytosol"/>
    <property type="evidence" value="ECO:0007669"/>
    <property type="project" value="TreeGrafter"/>
</dbReference>
<feature type="domain" description="Amine oxidase" evidence="4">
    <location>
        <begin position="21"/>
        <end position="306"/>
    </location>
</feature>
<keyword evidence="6" id="KW-1185">Reference proteome</keyword>
<accession>A0A4Z1D0U7</accession>
<evidence type="ECO:0000313" key="6">
    <source>
        <dbReference type="Proteomes" id="UP000298513"/>
    </source>
</evidence>
<name>A0A4Z1D0U7_STRGP</name>
<evidence type="ECO:0000313" key="5">
    <source>
        <dbReference type="EMBL" id="TGN75072.1"/>
    </source>
</evidence>
<comment type="caution">
    <text evidence="5">The sequence shown here is derived from an EMBL/GenBank/DDBJ whole genome shotgun (WGS) entry which is preliminary data.</text>
</comment>
<dbReference type="PANTHER" id="PTHR10668">
    <property type="entry name" value="PHYTOENE DEHYDROGENASE"/>
    <property type="match status" value="1"/>
</dbReference>
<dbReference type="RefSeq" id="WP_135794313.1">
    <property type="nucleotide sequence ID" value="NZ_BNBQ01000017.1"/>
</dbReference>
<dbReference type="InterPro" id="IPR036188">
    <property type="entry name" value="FAD/NAD-bd_sf"/>
</dbReference>
<comment type="subunit">
    <text evidence="2">Interacts with COX5B; this interaction may contribute to localize PYROXD2 to the inner face of the inner mitochondrial membrane.</text>
</comment>
<dbReference type="PANTHER" id="PTHR10668:SF103">
    <property type="entry name" value="PYRIDINE NUCLEOTIDE-DISULFIDE OXIDOREDUCTASE DOMAIN-CONTAINING PROTEIN 2"/>
    <property type="match status" value="1"/>
</dbReference>